<evidence type="ECO:0000256" key="5">
    <source>
        <dbReference type="SAM" id="Coils"/>
    </source>
</evidence>
<keyword evidence="9" id="KW-1185">Reference proteome</keyword>
<reference evidence="8 9" key="1">
    <citation type="submission" date="2024-01" db="EMBL/GenBank/DDBJ databases">
        <title>The genome of the rayed Mediterranean limpet Patella caerulea (Linnaeus, 1758).</title>
        <authorList>
            <person name="Anh-Thu Weber A."/>
            <person name="Halstead-Nussloch G."/>
        </authorList>
    </citation>
    <scope>NUCLEOTIDE SEQUENCE [LARGE SCALE GENOMIC DNA]</scope>
    <source>
        <strain evidence="8">AATW-2023a</strain>
        <tissue evidence="8">Whole specimen</tissue>
    </source>
</reference>
<feature type="domain" description="T-SNARE coiled-coil homology" evidence="7">
    <location>
        <begin position="46"/>
        <end position="108"/>
    </location>
</feature>
<dbReference type="GO" id="GO:0015031">
    <property type="term" value="P:protein transport"/>
    <property type="evidence" value="ECO:0007669"/>
    <property type="project" value="UniProtKB-KW"/>
</dbReference>
<evidence type="ECO:0000313" key="8">
    <source>
        <dbReference type="EMBL" id="KAK6191335.1"/>
    </source>
</evidence>
<dbReference type="PANTHER" id="PTHR19305">
    <property type="entry name" value="SYNAPTOSOMAL ASSOCIATED PROTEIN"/>
    <property type="match status" value="1"/>
</dbReference>
<evidence type="ECO:0000259" key="7">
    <source>
        <dbReference type="PROSITE" id="PS50192"/>
    </source>
</evidence>
<dbReference type="SMART" id="SM00397">
    <property type="entry name" value="t_SNARE"/>
    <property type="match status" value="2"/>
</dbReference>
<dbReference type="CDD" id="cd15887">
    <property type="entry name" value="SNARE_SNAP29N"/>
    <property type="match status" value="1"/>
</dbReference>
<dbReference type="GO" id="GO:0031201">
    <property type="term" value="C:SNARE complex"/>
    <property type="evidence" value="ECO:0007669"/>
    <property type="project" value="TreeGrafter"/>
</dbReference>
<name>A0AAN8KH71_PATCE</name>
<feature type="compositionally biased region" description="Polar residues" evidence="6">
    <location>
        <begin position="1"/>
        <end position="10"/>
    </location>
</feature>
<dbReference type="GO" id="GO:0031629">
    <property type="term" value="P:synaptic vesicle fusion to presynaptic active zone membrane"/>
    <property type="evidence" value="ECO:0007669"/>
    <property type="project" value="TreeGrafter"/>
</dbReference>
<comment type="caution">
    <text evidence="8">The sequence shown here is derived from an EMBL/GenBank/DDBJ whole genome shotgun (WGS) entry which is preliminary data.</text>
</comment>
<dbReference type="PANTHER" id="PTHR19305:SF9">
    <property type="entry name" value="SYNAPTOSOMAL-ASSOCIATED PROTEIN 29"/>
    <property type="match status" value="1"/>
</dbReference>
<comment type="similarity">
    <text evidence="1">Belongs to the SNAP-25 family.</text>
</comment>
<evidence type="ECO:0000256" key="1">
    <source>
        <dbReference type="ARBA" id="ARBA00009480"/>
    </source>
</evidence>
<protein>
    <recommendedName>
        <fullName evidence="7">t-SNARE coiled-coil homology domain-containing protein</fullName>
    </recommendedName>
</protein>
<dbReference type="GO" id="GO:0005886">
    <property type="term" value="C:plasma membrane"/>
    <property type="evidence" value="ECO:0007669"/>
    <property type="project" value="TreeGrafter"/>
</dbReference>
<dbReference type="GO" id="GO:0019905">
    <property type="term" value="F:syntaxin binding"/>
    <property type="evidence" value="ECO:0007669"/>
    <property type="project" value="TreeGrafter"/>
</dbReference>
<dbReference type="InterPro" id="IPR000727">
    <property type="entry name" value="T_SNARE_dom"/>
</dbReference>
<evidence type="ECO:0000313" key="9">
    <source>
        <dbReference type="Proteomes" id="UP001347796"/>
    </source>
</evidence>
<evidence type="ECO:0000256" key="6">
    <source>
        <dbReference type="SAM" id="MobiDB-lite"/>
    </source>
</evidence>
<evidence type="ECO:0000256" key="2">
    <source>
        <dbReference type="ARBA" id="ARBA00022448"/>
    </source>
</evidence>
<accession>A0AAN8KH71</accession>
<keyword evidence="4 5" id="KW-0175">Coiled coil</keyword>
<feature type="compositionally biased region" description="Polar residues" evidence="6">
    <location>
        <begin position="19"/>
        <end position="33"/>
    </location>
</feature>
<keyword evidence="2" id="KW-0813">Transport</keyword>
<evidence type="ECO:0000256" key="4">
    <source>
        <dbReference type="ARBA" id="ARBA00023054"/>
    </source>
</evidence>
<evidence type="ECO:0000256" key="3">
    <source>
        <dbReference type="ARBA" id="ARBA00022927"/>
    </source>
</evidence>
<sequence length="259" mass="28763">MSKYPKNSNPFEDDDDNYSFGNKPSTNQGNGFTESEMRRQKWEEAYASEDRQLESTRRAMASIYDSESIGIAAAEELVRQGEILDNVETKTGNINQNLKSSQGHLNSIKSVFGGIKTWWQGGNTTTPREPVSSPRKLQNTIDKEKQAAAASPKLKSGDVSGFYDDSDENLDSRFLAGSSGKHPGQQKMFQPVTNSAREKDIDENLVLMSAGMARLKGLATGLGDEIDTQNEQLDRINRKVDVANHRLEGQNKQMRGILK</sequence>
<feature type="region of interest" description="Disordered" evidence="6">
    <location>
        <begin position="1"/>
        <end position="54"/>
    </location>
</feature>
<dbReference type="FunFam" id="1.20.5.110:FF:000041">
    <property type="entry name" value="Synaptosomal-associated protein 29"/>
    <property type="match status" value="1"/>
</dbReference>
<organism evidence="8 9">
    <name type="scientific">Patella caerulea</name>
    <name type="common">Rayed Mediterranean limpet</name>
    <dbReference type="NCBI Taxonomy" id="87958"/>
    <lineage>
        <taxon>Eukaryota</taxon>
        <taxon>Metazoa</taxon>
        <taxon>Spiralia</taxon>
        <taxon>Lophotrochozoa</taxon>
        <taxon>Mollusca</taxon>
        <taxon>Gastropoda</taxon>
        <taxon>Patellogastropoda</taxon>
        <taxon>Patelloidea</taxon>
        <taxon>Patellidae</taxon>
        <taxon>Patella</taxon>
    </lineage>
</organism>
<dbReference type="EMBL" id="JAZGQO010000002">
    <property type="protein sequence ID" value="KAK6191335.1"/>
    <property type="molecule type" value="Genomic_DNA"/>
</dbReference>
<proteinExistence type="inferred from homology"/>
<dbReference type="SUPFAM" id="SSF58038">
    <property type="entry name" value="SNARE fusion complex"/>
    <property type="match status" value="2"/>
</dbReference>
<keyword evidence="3" id="KW-0653">Protein transport</keyword>
<feature type="compositionally biased region" description="Basic and acidic residues" evidence="6">
    <location>
        <begin position="35"/>
        <end position="54"/>
    </location>
</feature>
<dbReference type="PROSITE" id="PS50192">
    <property type="entry name" value="T_SNARE"/>
    <property type="match status" value="2"/>
</dbReference>
<dbReference type="Proteomes" id="UP001347796">
    <property type="component" value="Unassembled WGS sequence"/>
</dbReference>
<dbReference type="GO" id="GO:0005484">
    <property type="term" value="F:SNAP receptor activity"/>
    <property type="evidence" value="ECO:0007669"/>
    <property type="project" value="TreeGrafter"/>
</dbReference>
<feature type="coiled-coil region" evidence="5">
    <location>
        <begin position="226"/>
        <end position="253"/>
    </location>
</feature>
<dbReference type="CDD" id="cd15856">
    <property type="entry name" value="SNARE_SNAP29C"/>
    <property type="match status" value="1"/>
</dbReference>
<dbReference type="AlphaFoldDB" id="A0AAN8KH71"/>
<feature type="domain" description="T-SNARE coiled-coil homology" evidence="7">
    <location>
        <begin position="195"/>
        <end position="257"/>
    </location>
</feature>
<dbReference type="Gene3D" id="1.20.5.110">
    <property type="match status" value="2"/>
</dbReference>
<gene>
    <name evidence="8" type="ORF">SNE40_003053</name>
</gene>
<feature type="region of interest" description="Disordered" evidence="6">
    <location>
        <begin position="119"/>
        <end position="159"/>
    </location>
</feature>
<dbReference type="GO" id="GO:0016082">
    <property type="term" value="P:synaptic vesicle priming"/>
    <property type="evidence" value="ECO:0007669"/>
    <property type="project" value="TreeGrafter"/>
</dbReference>
<dbReference type="GO" id="GO:0098793">
    <property type="term" value="C:presynapse"/>
    <property type="evidence" value="ECO:0007669"/>
    <property type="project" value="GOC"/>
</dbReference>